<dbReference type="EMBL" id="JACHJQ010000005">
    <property type="protein sequence ID" value="MBB4908502.1"/>
    <property type="molecule type" value="Genomic_DNA"/>
</dbReference>
<proteinExistence type="predicted"/>
<dbReference type="SUPFAM" id="SSF141673">
    <property type="entry name" value="MOSC N-terminal domain-like"/>
    <property type="match status" value="1"/>
</dbReference>
<dbReference type="PROSITE" id="PS51340">
    <property type="entry name" value="MOSC"/>
    <property type="match status" value="1"/>
</dbReference>
<dbReference type="InterPro" id="IPR005303">
    <property type="entry name" value="MOCOS_middle"/>
</dbReference>
<dbReference type="RefSeq" id="WP_184812648.1">
    <property type="nucleotide sequence ID" value="NZ_JACHJQ010000005.1"/>
</dbReference>
<accession>A0A7W7VFM3</accession>
<sequence>MTVISELYHYPVKSCAGVRVAAGFLGPAGLEHDRRFLVTDLAGTFRSQRRDPLLATIQPAVHGDRLTLAAPRVGTIEVPVDVSVPRRPVTLHGTPFTGADQGAEVAAWLSEVLGAPSRLVCVPPEHQRVTDGRTPGTSSYADSCPVHVLSAAAVRELNDRIAARGGKPVPMSRFRPNIVVDDCPAHEEDHALRITAGGAELGYAKAAIRCVITMTDQRTGARSGPEPLRTLASYRRADGGVAFGAKYAVLRPGPIATGAVLAVERSAVDLSGVDAVPVS</sequence>
<feature type="domain" description="MOSC" evidence="1">
    <location>
        <begin position="121"/>
        <end position="264"/>
    </location>
</feature>
<dbReference type="GO" id="GO:0030170">
    <property type="term" value="F:pyridoxal phosphate binding"/>
    <property type="evidence" value="ECO:0007669"/>
    <property type="project" value="InterPro"/>
</dbReference>
<comment type="caution">
    <text evidence="2">The sequence shown here is derived from an EMBL/GenBank/DDBJ whole genome shotgun (WGS) entry which is preliminary data.</text>
</comment>
<evidence type="ECO:0000259" key="1">
    <source>
        <dbReference type="PROSITE" id="PS51340"/>
    </source>
</evidence>
<dbReference type="PANTHER" id="PTHR14237:SF19">
    <property type="entry name" value="MITOCHONDRIAL AMIDOXIME REDUCING COMPONENT 1"/>
    <property type="match status" value="1"/>
</dbReference>
<organism evidence="2 3">
    <name type="scientific">Actinophytocola algeriensis</name>
    <dbReference type="NCBI Taxonomy" id="1768010"/>
    <lineage>
        <taxon>Bacteria</taxon>
        <taxon>Bacillati</taxon>
        <taxon>Actinomycetota</taxon>
        <taxon>Actinomycetes</taxon>
        <taxon>Pseudonocardiales</taxon>
        <taxon>Pseudonocardiaceae</taxon>
    </lineage>
</organism>
<dbReference type="GO" id="GO:0030151">
    <property type="term" value="F:molybdenum ion binding"/>
    <property type="evidence" value="ECO:0007669"/>
    <property type="project" value="InterPro"/>
</dbReference>
<dbReference type="AlphaFoldDB" id="A0A7W7VFM3"/>
<reference evidence="2 3" key="1">
    <citation type="submission" date="2020-08" db="EMBL/GenBank/DDBJ databases">
        <title>Genomic Encyclopedia of Type Strains, Phase III (KMG-III): the genomes of soil and plant-associated and newly described type strains.</title>
        <authorList>
            <person name="Whitman W."/>
        </authorList>
    </citation>
    <scope>NUCLEOTIDE SEQUENCE [LARGE SCALE GENOMIC DNA]</scope>
    <source>
        <strain evidence="2 3">CECT 8960</strain>
    </source>
</reference>
<gene>
    <name evidence="2" type="ORF">FHR82_004755</name>
</gene>
<dbReference type="SUPFAM" id="SSF50800">
    <property type="entry name" value="PK beta-barrel domain-like"/>
    <property type="match status" value="1"/>
</dbReference>
<dbReference type="Pfam" id="PF03476">
    <property type="entry name" value="MOSC_N"/>
    <property type="match status" value="1"/>
</dbReference>
<evidence type="ECO:0000313" key="3">
    <source>
        <dbReference type="Proteomes" id="UP000520767"/>
    </source>
</evidence>
<protein>
    <recommendedName>
        <fullName evidence="1">MOSC domain-containing protein</fullName>
    </recommendedName>
</protein>
<dbReference type="Proteomes" id="UP000520767">
    <property type="component" value="Unassembled WGS sequence"/>
</dbReference>
<name>A0A7W7VFM3_9PSEU</name>
<evidence type="ECO:0000313" key="2">
    <source>
        <dbReference type="EMBL" id="MBB4908502.1"/>
    </source>
</evidence>
<dbReference type="Pfam" id="PF03473">
    <property type="entry name" value="MOSC"/>
    <property type="match status" value="1"/>
</dbReference>
<dbReference type="InterPro" id="IPR005302">
    <property type="entry name" value="MoCF_Sase_C"/>
</dbReference>
<dbReference type="InterPro" id="IPR011037">
    <property type="entry name" value="Pyrv_Knase-like_insert_dom_sf"/>
</dbReference>
<dbReference type="PANTHER" id="PTHR14237">
    <property type="entry name" value="MOLYBDOPTERIN COFACTOR SULFURASE MOSC"/>
    <property type="match status" value="1"/>
</dbReference>
<keyword evidence="3" id="KW-1185">Reference proteome</keyword>
<dbReference type="GO" id="GO:0003824">
    <property type="term" value="F:catalytic activity"/>
    <property type="evidence" value="ECO:0007669"/>
    <property type="project" value="InterPro"/>
</dbReference>